<dbReference type="Gene3D" id="3.40.50.720">
    <property type="entry name" value="NAD(P)-binding Rossmann-like Domain"/>
    <property type="match status" value="1"/>
</dbReference>
<comment type="caution">
    <text evidence="3">The sequence shown here is derived from an EMBL/GenBank/DDBJ whole genome shotgun (WGS) entry which is preliminary data.</text>
</comment>
<evidence type="ECO:0000259" key="1">
    <source>
        <dbReference type="Pfam" id="PF05368"/>
    </source>
</evidence>
<dbReference type="SUPFAM" id="SSF51735">
    <property type="entry name" value="NAD(P)-binding Rossmann-fold domains"/>
    <property type="match status" value="1"/>
</dbReference>
<dbReference type="Proteomes" id="UP000003688">
    <property type="component" value="Unassembled WGS sequence"/>
</dbReference>
<dbReference type="InterPro" id="IPR052897">
    <property type="entry name" value="Sec-Metab_Biosynth_Hydrolase"/>
</dbReference>
<dbReference type="Gene3D" id="3.90.25.10">
    <property type="entry name" value="UDP-galactose 4-epimerase, domain 1"/>
    <property type="match status" value="1"/>
</dbReference>
<dbReference type="EMBL" id="ABOX02000036">
    <property type="protein sequence ID" value="EEF58841.1"/>
    <property type="molecule type" value="Genomic_DNA"/>
</dbReference>
<dbReference type="InterPro" id="IPR036291">
    <property type="entry name" value="NAD(P)-bd_dom_sf"/>
</dbReference>
<dbReference type="PANTHER" id="PTHR37017">
    <property type="entry name" value="AB HYDROLASE-1 DOMAIN-CONTAINING PROTEIN-RELATED"/>
    <property type="match status" value="1"/>
</dbReference>
<protein>
    <submittedName>
        <fullName evidence="3">NmrA family protein</fullName>
    </submittedName>
</protein>
<gene>
    <name evidence="3" type="ORF">Cflav_PD1674</name>
</gene>
<name>B9XMR6_PEDPL</name>
<organism evidence="3 4">
    <name type="scientific">Pedosphaera parvula (strain Ellin514)</name>
    <dbReference type="NCBI Taxonomy" id="320771"/>
    <lineage>
        <taxon>Bacteria</taxon>
        <taxon>Pseudomonadati</taxon>
        <taxon>Verrucomicrobiota</taxon>
        <taxon>Pedosphaerae</taxon>
        <taxon>Pedosphaerales</taxon>
        <taxon>Pedosphaeraceae</taxon>
        <taxon>Pedosphaera</taxon>
    </lineage>
</organism>
<dbReference type="InterPro" id="IPR008030">
    <property type="entry name" value="NmrA-like"/>
</dbReference>
<reference evidence="3 4" key="1">
    <citation type="journal article" date="2011" name="J. Bacteriol.">
        <title>Genome sequence of 'Pedosphaera parvula' Ellin514, an aerobic Verrucomicrobial isolate from pasture soil.</title>
        <authorList>
            <person name="Kant R."/>
            <person name="van Passel M.W."/>
            <person name="Sangwan P."/>
            <person name="Palva A."/>
            <person name="Lucas S."/>
            <person name="Copeland A."/>
            <person name="Lapidus A."/>
            <person name="Glavina Del Rio T."/>
            <person name="Dalin E."/>
            <person name="Tice H."/>
            <person name="Bruce D."/>
            <person name="Goodwin L."/>
            <person name="Pitluck S."/>
            <person name="Chertkov O."/>
            <person name="Larimer F.W."/>
            <person name="Land M.L."/>
            <person name="Hauser L."/>
            <person name="Brettin T.S."/>
            <person name="Detter J.C."/>
            <person name="Han S."/>
            <person name="de Vos W.M."/>
            <person name="Janssen P.H."/>
            <person name="Smidt H."/>
        </authorList>
    </citation>
    <scope>NUCLEOTIDE SEQUENCE [LARGE SCALE GENOMIC DNA]</scope>
    <source>
        <strain evidence="3 4">Ellin514</strain>
    </source>
</reference>
<dbReference type="Pfam" id="PF12697">
    <property type="entry name" value="Abhydrolase_6"/>
    <property type="match status" value="1"/>
</dbReference>
<accession>B9XMR6</accession>
<keyword evidence="4" id="KW-1185">Reference proteome</keyword>
<dbReference type="STRING" id="320771.Cflav_PD1674"/>
<evidence type="ECO:0000313" key="3">
    <source>
        <dbReference type="EMBL" id="EEF58841.1"/>
    </source>
</evidence>
<dbReference type="AlphaFoldDB" id="B9XMR6"/>
<feature type="domain" description="AB hydrolase-1" evidence="2">
    <location>
        <begin position="334"/>
        <end position="548"/>
    </location>
</feature>
<dbReference type="PANTHER" id="PTHR37017:SF11">
    <property type="entry name" value="ESTERASE_LIPASE_THIOESTERASE DOMAIN-CONTAINING PROTEIN"/>
    <property type="match status" value="1"/>
</dbReference>
<dbReference type="Gene3D" id="3.40.50.1820">
    <property type="entry name" value="alpha/beta hydrolase"/>
    <property type="match status" value="1"/>
</dbReference>
<evidence type="ECO:0000259" key="2">
    <source>
        <dbReference type="Pfam" id="PF12697"/>
    </source>
</evidence>
<evidence type="ECO:0000313" key="4">
    <source>
        <dbReference type="Proteomes" id="UP000003688"/>
    </source>
</evidence>
<dbReference type="InterPro" id="IPR000073">
    <property type="entry name" value="AB_hydrolase_1"/>
</dbReference>
<proteinExistence type="predicted"/>
<dbReference type="SUPFAM" id="SSF53474">
    <property type="entry name" value="alpha/beta-Hydrolases"/>
    <property type="match status" value="1"/>
</dbReference>
<dbReference type="InterPro" id="IPR029058">
    <property type="entry name" value="AB_hydrolase_fold"/>
</dbReference>
<feature type="domain" description="NmrA-like" evidence="1">
    <location>
        <begin position="3"/>
        <end position="237"/>
    </location>
</feature>
<sequence>MYAITGITGRIGGGVGRALLAARQSLRAVVRDVGKGTTWAERGCELSVADINDAATLTAAFEGVEAVFVLLPPNFDPTPGFPEARMMATAVRSALEAARPAKVLFLSTIGAQATRSNLLTQLAIMEEALDGLRMPITFLRPGWFVENYAWDVAAARDNGVIPSFLQPLDKPVPMVATADVIRVAAALLQETWSGRRIVELEGPRRVTPNDIAAEFSKILSRPVRAEVVPRETWEALFKSQGMKNPLPRIQMLDGFNEGWIEFEGGKAVSLKWGRLLRDSPARTNAKKERNNKMSNSIMSTRLRRKIFQSLYLALLLSAPCAVSAQNGQHRLRNIVLVHGAWADGSGWKGVYDILVKDGYNVSIVQEPETSFKEDVAATKRVLAQQAGQCILVAHSYGGSVITEAGMDPSVAGLVFIAAHMPDAGENEADDGKRFPSDVSKSAAIKKTADGFTYIDPSQFHEYFAADLSAEQAAFMARSQVLNLADNFNAVITTPAWRSKPTWVAVAGKDRMINPDLERWYATRANSHKVEVPGASHSVYVSRPKEVAALIEDAASHALEGK</sequence>
<dbReference type="Pfam" id="PF05368">
    <property type="entry name" value="NmrA"/>
    <property type="match status" value="1"/>
</dbReference>